<feature type="non-terminal residue" evidence="2">
    <location>
        <position position="159"/>
    </location>
</feature>
<feature type="compositionally biased region" description="Basic and acidic residues" evidence="1">
    <location>
        <begin position="63"/>
        <end position="74"/>
    </location>
</feature>
<organism evidence="2 3">
    <name type="scientific">Prorocentrum cordatum</name>
    <dbReference type="NCBI Taxonomy" id="2364126"/>
    <lineage>
        <taxon>Eukaryota</taxon>
        <taxon>Sar</taxon>
        <taxon>Alveolata</taxon>
        <taxon>Dinophyceae</taxon>
        <taxon>Prorocentrales</taxon>
        <taxon>Prorocentraceae</taxon>
        <taxon>Prorocentrum</taxon>
    </lineage>
</organism>
<evidence type="ECO:0000313" key="3">
    <source>
        <dbReference type="Proteomes" id="UP001189429"/>
    </source>
</evidence>
<dbReference type="Proteomes" id="UP001189429">
    <property type="component" value="Unassembled WGS sequence"/>
</dbReference>
<sequence>MREGHGTRGPRGMDTMGEAGERGQKKAVRYPCSAIVGPVAAGGPPGETHRGRLRGPPGGEQVYLRDPRARRADARPPPLGGWVLRSIRGVVCAGPAVRHKAPRRAWLVGRERFGGPGRARQRARSAARCGVLAGASGGPGRPSGHDGDHRHHHHHHHHR</sequence>
<protein>
    <submittedName>
        <fullName evidence="2">Uncharacterized protein</fullName>
    </submittedName>
</protein>
<accession>A0ABN9YFB8</accession>
<name>A0ABN9YFB8_9DINO</name>
<keyword evidence="3" id="KW-1185">Reference proteome</keyword>
<evidence type="ECO:0000313" key="2">
    <source>
        <dbReference type="EMBL" id="CAK0909978.1"/>
    </source>
</evidence>
<gene>
    <name evidence="2" type="ORF">PCOR1329_LOCUS84260</name>
</gene>
<reference evidence="2" key="1">
    <citation type="submission" date="2023-10" db="EMBL/GenBank/DDBJ databases">
        <authorList>
            <person name="Chen Y."/>
            <person name="Shah S."/>
            <person name="Dougan E. K."/>
            <person name="Thang M."/>
            <person name="Chan C."/>
        </authorList>
    </citation>
    <scope>NUCLEOTIDE SEQUENCE [LARGE SCALE GENOMIC DNA]</scope>
</reference>
<dbReference type="EMBL" id="CAUYUJ010022299">
    <property type="protein sequence ID" value="CAK0909978.1"/>
    <property type="molecule type" value="Genomic_DNA"/>
</dbReference>
<evidence type="ECO:0000256" key="1">
    <source>
        <dbReference type="SAM" id="MobiDB-lite"/>
    </source>
</evidence>
<comment type="caution">
    <text evidence="2">The sequence shown here is derived from an EMBL/GenBank/DDBJ whole genome shotgun (WGS) entry which is preliminary data.</text>
</comment>
<feature type="compositionally biased region" description="Basic residues" evidence="1">
    <location>
        <begin position="150"/>
        <end position="159"/>
    </location>
</feature>
<proteinExistence type="predicted"/>
<feature type="region of interest" description="Disordered" evidence="1">
    <location>
        <begin position="131"/>
        <end position="159"/>
    </location>
</feature>
<feature type="region of interest" description="Disordered" evidence="1">
    <location>
        <begin position="1"/>
        <end position="80"/>
    </location>
</feature>